<gene>
    <name evidence="1" type="ORF">FXN63_19760</name>
</gene>
<keyword evidence="2" id="KW-1185">Reference proteome</keyword>
<dbReference type="AlphaFoldDB" id="A0A5C0AZD5"/>
<organism evidence="1 2">
    <name type="scientific">Pigmentiphaga aceris</name>
    <dbReference type="NCBI Taxonomy" id="1940612"/>
    <lineage>
        <taxon>Bacteria</taxon>
        <taxon>Pseudomonadati</taxon>
        <taxon>Pseudomonadota</taxon>
        <taxon>Betaproteobacteria</taxon>
        <taxon>Burkholderiales</taxon>
        <taxon>Alcaligenaceae</taxon>
        <taxon>Pigmentiphaga</taxon>
    </lineage>
</organism>
<dbReference type="EMBL" id="CP043046">
    <property type="protein sequence ID" value="QEI07822.1"/>
    <property type="molecule type" value="Genomic_DNA"/>
</dbReference>
<dbReference type="KEGG" id="pacr:FXN63_19760"/>
<protein>
    <submittedName>
        <fullName evidence="1">Uncharacterized protein</fullName>
    </submittedName>
</protein>
<evidence type="ECO:0000313" key="1">
    <source>
        <dbReference type="EMBL" id="QEI07822.1"/>
    </source>
</evidence>
<proteinExistence type="predicted"/>
<reference evidence="1 2" key="1">
    <citation type="submission" date="2019-08" db="EMBL/GenBank/DDBJ databases">
        <title>Amphibian skin-associated Pigmentiphaga: genome sequence and occurrence across geography and hosts.</title>
        <authorList>
            <person name="Bletz M.C."/>
            <person name="Bunk B."/>
            <person name="Sproeer C."/>
            <person name="Biwer P."/>
            <person name="Reiter S."/>
            <person name="Rabemananjara F.C.E."/>
            <person name="Schulz S."/>
            <person name="Overmann J."/>
            <person name="Vences M."/>
        </authorList>
    </citation>
    <scope>NUCLEOTIDE SEQUENCE [LARGE SCALE GENOMIC DNA]</scope>
    <source>
        <strain evidence="1 2">Mada1488</strain>
    </source>
</reference>
<accession>A0A5C0AZD5</accession>
<sequence length="124" mass="13717">MTLKHIIDGVLLDMAPEEDVAHRAAQAAVAPTFDNRVKALTNFVQGHLDAAAQVRRYDDIKTAITYADEPAVPLFQAEGQAFRKWRSLVWAKCYWYLGEVQAGRALEPTEAALIAILPALELPT</sequence>
<evidence type="ECO:0000313" key="2">
    <source>
        <dbReference type="Proteomes" id="UP000325161"/>
    </source>
</evidence>
<dbReference type="Proteomes" id="UP000325161">
    <property type="component" value="Chromosome"/>
</dbReference>
<name>A0A5C0AZD5_9BURK</name>
<dbReference type="OrthoDB" id="8781600at2"/>
<dbReference type="RefSeq" id="WP_148816869.1">
    <property type="nucleotide sequence ID" value="NZ_CP043046.1"/>
</dbReference>